<sequence>MMSTHISKQATIYATQKETYKFMLTRLDRLNLVHVFLQSLFSLNSLTNISRLTVFTTSRFATYKARFHNFKHLNVNVFGTQLGASNFKGLEFGED</sequence>
<evidence type="ECO:0000313" key="1">
    <source>
        <dbReference type="EMBL" id="KJB71928.1"/>
    </source>
</evidence>
<reference evidence="1 2" key="1">
    <citation type="journal article" date="2012" name="Nature">
        <title>Repeated polyploidization of Gossypium genomes and the evolution of spinnable cotton fibres.</title>
        <authorList>
            <person name="Paterson A.H."/>
            <person name="Wendel J.F."/>
            <person name="Gundlach H."/>
            <person name="Guo H."/>
            <person name="Jenkins J."/>
            <person name="Jin D."/>
            <person name="Llewellyn D."/>
            <person name="Showmaker K.C."/>
            <person name="Shu S."/>
            <person name="Udall J."/>
            <person name="Yoo M.J."/>
            <person name="Byers R."/>
            <person name="Chen W."/>
            <person name="Doron-Faigenboim A."/>
            <person name="Duke M.V."/>
            <person name="Gong L."/>
            <person name="Grimwood J."/>
            <person name="Grover C."/>
            <person name="Grupp K."/>
            <person name="Hu G."/>
            <person name="Lee T.H."/>
            <person name="Li J."/>
            <person name="Lin L."/>
            <person name="Liu T."/>
            <person name="Marler B.S."/>
            <person name="Page J.T."/>
            <person name="Roberts A.W."/>
            <person name="Romanel E."/>
            <person name="Sanders W.S."/>
            <person name="Szadkowski E."/>
            <person name="Tan X."/>
            <person name="Tang H."/>
            <person name="Xu C."/>
            <person name="Wang J."/>
            <person name="Wang Z."/>
            <person name="Zhang D."/>
            <person name="Zhang L."/>
            <person name="Ashrafi H."/>
            <person name="Bedon F."/>
            <person name="Bowers J.E."/>
            <person name="Brubaker C.L."/>
            <person name="Chee P.W."/>
            <person name="Das S."/>
            <person name="Gingle A.R."/>
            <person name="Haigler C.H."/>
            <person name="Harker D."/>
            <person name="Hoffmann L.V."/>
            <person name="Hovav R."/>
            <person name="Jones D.C."/>
            <person name="Lemke C."/>
            <person name="Mansoor S."/>
            <person name="ur Rahman M."/>
            <person name="Rainville L.N."/>
            <person name="Rambani A."/>
            <person name="Reddy U.K."/>
            <person name="Rong J.K."/>
            <person name="Saranga Y."/>
            <person name="Scheffler B.E."/>
            <person name="Scheffler J.A."/>
            <person name="Stelly D.M."/>
            <person name="Triplett B.A."/>
            <person name="Van Deynze A."/>
            <person name="Vaslin M.F."/>
            <person name="Waghmare V.N."/>
            <person name="Walford S.A."/>
            <person name="Wright R.J."/>
            <person name="Zaki E.A."/>
            <person name="Zhang T."/>
            <person name="Dennis E.S."/>
            <person name="Mayer K.F."/>
            <person name="Peterson D.G."/>
            <person name="Rokhsar D.S."/>
            <person name="Wang X."/>
            <person name="Schmutz J."/>
        </authorList>
    </citation>
    <scope>NUCLEOTIDE SEQUENCE [LARGE SCALE GENOMIC DNA]</scope>
</reference>
<protein>
    <submittedName>
        <fullName evidence="1">Uncharacterized protein</fullName>
    </submittedName>
</protein>
<dbReference type="Gramene" id="KJB71928">
    <property type="protein sequence ID" value="KJB71928"/>
    <property type="gene ID" value="B456_011G147700"/>
</dbReference>
<keyword evidence="2" id="KW-1185">Reference proteome</keyword>
<dbReference type="EMBL" id="CM001750">
    <property type="protein sequence ID" value="KJB71928.1"/>
    <property type="molecule type" value="Genomic_DNA"/>
</dbReference>
<dbReference type="AlphaFoldDB" id="A0A0D2T8C9"/>
<dbReference type="OMA" id="STHISKQ"/>
<organism evidence="1 2">
    <name type="scientific">Gossypium raimondii</name>
    <name type="common">Peruvian cotton</name>
    <name type="synonym">Gossypium klotzschianum subsp. raimondii</name>
    <dbReference type="NCBI Taxonomy" id="29730"/>
    <lineage>
        <taxon>Eukaryota</taxon>
        <taxon>Viridiplantae</taxon>
        <taxon>Streptophyta</taxon>
        <taxon>Embryophyta</taxon>
        <taxon>Tracheophyta</taxon>
        <taxon>Spermatophyta</taxon>
        <taxon>Magnoliopsida</taxon>
        <taxon>eudicotyledons</taxon>
        <taxon>Gunneridae</taxon>
        <taxon>Pentapetalae</taxon>
        <taxon>rosids</taxon>
        <taxon>malvids</taxon>
        <taxon>Malvales</taxon>
        <taxon>Malvaceae</taxon>
        <taxon>Malvoideae</taxon>
        <taxon>Gossypium</taxon>
    </lineage>
</organism>
<dbReference type="Proteomes" id="UP000032304">
    <property type="component" value="Chromosome 11"/>
</dbReference>
<name>A0A0D2T8C9_GOSRA</name>
<proteinExistence type="predicted"/>
<gene>
    <name evidence="1" type="ORF">B456_011G147700</name>
</gene>
<evidence type="ECO:0000313" key="2">
    <source>
        <dbReference type="Proteomes" id="UP000032304"/>
    </source>
</evidence>
<accession>A0A0D2T8C9</accession>